<evidence type="ECO:0000313" key="2">
    <source>
        <dbReference type="EMBL" id="KXA95600.1"/>
    </source>
</evidence>
<reference evidence="2 3" key="1">
    <citation type="journal article" date="2016" name="Sci. Rep.">
        <title>Metabolic traits of an uncultured archaeal lineage -MSBL1- from brine pools of the Red Sea.</title>
        <authorList>
            <person name="Mwirichia R."/>
            <person name="Alam I."/>
            <person name="Rashid M."/>
            <person name="Vinu M."/>
            <person name="Ba-Alawi W."/>
            <person name="Anthony Kamau A."/>
            <person name="Kamanda Ngugi D."/>
            <person name="Goker M."/>
            <person name="Klenk H.P."/>
            <person name="Bajic V."/>
            <person name="Stingl U."/>
        </authorList>
    </citation>
    <scope>NUCLEOTIDE SEQUENCE [LARGE SCALE GENOMIC DNA]</scope>
    <source>
        <strain evidence="2">SCGC-AAA259I07</strain>
    </source>
</reference>
<evidence type="ECO:0000313" key="3">
    <source>
        <dbReference type="Proteomes" id="UP000070155"/>
    </source>
</evidence>
<protein>
    <recommendedName>
        <fullName evidence="4">MarR family transcriptional regulator</fullName>
    </recommendedName>
</protein>
<dbReference type="EMBL" id="LHXQ01000001">
    <property type="protein sequence ID" value="KXA95600.1"/>
    <property type="molecule type" value="Genomic_DNA"/>
</dbReference>
<sequence length="101" mass="11567">MVSLIDVRINSNGLSSRENRILKIFERLDSKVISTETLRQLSGYGHKVLHKTIGKLVRKGYLKKATTCEVQFYKTEREKLEEALDEMKEEGLIADSSEIIP</sequence>
<keyword evidence="1" id="KW-0175">Coiled coil</keyword>
<comment type="caution">
    <text evidence="2">The sequence shown here is derived from an EMBL/GenBank/DDBJ whole genome shotgun (WGS) entry which is preliminary data.</text>
</comment>
<feature type="coiled-coil region" evidence="1">
    <location>
        <begin position="63"/>
        <end position="90"/>
    </location>
</feature>
<proteinExistence type="predicted"/>
<evidence type="ECO:0000256" key="1">
    <source>
        <dbReference type="SAM" id="Coils"/>
    </source>
</evidence>
<dbReference type="Proteomes" id="UP000070155">
    <property type="component" value="Unassembled WGS sequence"/>
</dbReference>
<keyword evidence="3" id="KW-1185">Reference proteome</keyword>
<gene>
    <name evidence="2" type="ORF">AKJ36_00210</name>
</gene>
<dbReference type="AlphaFoldDB" id="A0A133UNB2"/>
<evidence type="ECO:0008006" key="4">
    <source>
        <dbReference type="Google" id="ProtNLM"/>
    </source>
</evidence>
<organism evidence="2 3">
    <name type="scientific">candidate division MSBL1 archaeon SCGC-AAA259I07</name>
    <dbReference type="NCBI Taxonomy" id="1698266"/>
    <lineage>
        <taxon>Archaea</taxon>
        <taxon>Methanobacteriati</taxon>
        <taxon>Methanobacteriota</taxon>
        <taxon>candidate division MSBL1</taxon>
    </lineage>
</organism>
<accession>A0A133UNB2</accession>
<name>A0A133UNB2_9EURY</name>